<evidence type="ECO:0000313" key="2">
    <source>
        <dbReference type="EMBL" id="OHA17618.1"/>
    </source>
</evidence>
<dbReference type="STRING" id="1802301.A2664_03285"/>
<feature type="signal peptide" evidence="1">
    <location>
        <begin position="1"/>
        <end position="23"/>
    </location>
</feature>
<keyword evidence="1" id="KW-0732">Signal</keyword>
<organism evidence="2 3">
    <name type="scientific">Candidatus Taylorbacteria bacterium RIFCSPHIGHO2_01_FULL_46_22b</name>
    <dbReference type="NCBI Taxonomy" id="1802301"/>
    <lineage>
        <taxon>Bacteria</taxon>
        <taxon>Candidatus Tayloriibacteriota</taxon>
    </lineage>
</organism>
<dbReference type="Proteomes" id="UP000178873">
    <property type="component" value="Unassembled WGS sequence"/>
</dbReference>
<reference evidence="2 3" key="1">
    <citation type="journal article" date="2016" name="Nat. Commun.">
        <title>Thousands of microbial genomes shed light on interconnected biogeochemical processes in an aquifer system.</title>
        <authorList>
            <person name="Anantharaman K."/>
            <person name="Brown C.T."/>
            <person name="Hug L.A."/>
            <person name="Sharon I."/>
            <person name="Castelle C.J."/>
            <person name="Probst A.J."/>
            <person name="Thomas B.C."/>
            <person name="Singh A."/>
            <person name="Wilkins M.J."/>
            <person name="Karaoz U."/>
            <person name="Brodie E.L."/>
            <person name="Williams K.H."/>
            <person name="Hubbard S.S."/>
            <person name="Banfield J.F."/>
        </authorList>
    </citation>
    <scope>NUCLEOTIDE SEQUENCE [LARGE SCALE GENOMIC DNA]</scope>
</reference>
<dbReference type="Gene3D" id="2.60.120.200">
    <property type="match status" value="1"/>
</dbReference>
<evidence type="ECO:0000256" key="1">
    <source>
        <dbReference type="SAM" id="SignalP"/>
    </source>
</evidence>
<sequence>MFRFLATTFLIASLVFAPLFTVAQEVSTTTDNLIPVLFFLHHTDDTALGILAVMPFNEQEGVVVYQPLATSTNSHTLLGGPTSSSGNGSNTNYDGFIIGQVDQTSGSSFTPTSNWYMDGLIDDVRVYNAVISTSTMNTHNTELEGNESDLVLEYS</sequence>
<proteinExistence type="predicted"/>
<gene>
    <name evidence="2" type="ORF">A2664_03285</name>
</gene>
<dbReference type="EMBL" id="MHRF01000013">
    <property type="protein sequence ID" value="OHA17618.1"/>
    <property type="molecule type" value="Genomic_DNA"/>
</dbReference>
<dbReference type="SUPFAM" id="SSF49899">
    <property type="entry name" value="Concanavalin A-like lectins/glucanases"/>
    <property type="match status" value="1"/>
</dbReference>
<evidence type="ECO:0008006" key="4">
    <source>
        <dbReference type="Google" id="ProtNLM"/>
    </source>
</evidence>
<dbReference type="InterPro" id="IPR013320">
    <property type="entry name" value="ConA-like_dom_sf"/>
</dbReference>
<feature type="chain" id="PRO_5009583604" description="LamG-like jellyroll fold domain-containing protein" evidence="1">
    <location>
        <begin position="24"/>
        <end position="155"/>
    </location>
</feature>
<protein>
    <recommendedName>
        <fullName evidence="4">LamG-like jellyroll fold domain-containing protein</fullName>
    </recommendedName>
</protein>
<dbReference type="AlphaFoldDB" id="A0A1G2M160"/>
<accession>A0A1G2M160</accession>
<comment type="caution">
    <text evidence="2">The sequence shown here is derived from an EMBL/GenBank/DDBJ whole genome shotgun (WGS) entry which is preliminary data.</text>
</comment>
<evidence type="ECO:0000313" key="3">
    <source>
        <dbReference type="Proteomes" id="UP000178873"/>
    </source>
</evidence>
<name>A0A1G2M160_9BACT</name>